<evidence type="ECO:0000256" key="3">
    <source>
        <dbReference type="ARBA" id="ARBA00022490"/>
    </source>
</evidence>
<dbReference type="Pfam" id="PF06886">
    <property type="entry name" value="TPX2"/>
    <property type="match status" value="1"/>
</dbReference>
<feature type="region of interest" description="Disordered" evidence="7">
    <location>
        <begin position="191"/>
        <end position="221"/>
    </location>
</feature>
<feature type="compositionally biased region" description="Basic and acidic residues" evidence="7">
    <location>
        <begin position="669"/>
        <end position="683"/>
    </location>
</feature>
<evidence type="ECO:0000256" key="4">
    <source>
        <dbReference type="ARBA" id="ARBA00022701"/>
    </source>
</evidence>
<dbReference type="AlphaFoldDB" id="A0A9E7H2A8"/>
<name>A0A9E7H2A8_9LILI</name>
<dbReference type="PANTHER" id="PTHR46372">
    <property type="entry name" value="PROTEIN WVD2-LIKE 3"/>
    <property type="match status" value="1"/>
</dbReference>
<dbReference type="InterPro" id="IPR027329">
    <property type="entry name" value="TPX2_C"/>
</dbReference>
<keyword evidence="10" id="KW-1185">Reference proteome</keyword>
<feature type="compositionally biased region" description="Polar residues" evidence="7">
    <location>
        <begin position="480"/>
        <end position="489"/>
    </location>
</feature>
<evidence type="ECO:0000313" key="10">
    <source>
        <dbReference type="Proteomes" id="UP001055439"/>
    </source>
</evidence>
<evidence type="ECO:0000259" key="8">
    <source>
        <dbReference type="Pfam" id="PF06886"/>
    </source>
</evidence>
<proteinExistence type="inferred from homology"/>
<keyword evidence="3" id="KW-0963">Cytoplasm</keyword>
<feature type="region of interest" description="Disordered" evidence="7">
    <location>
        <begin position="634"/>
        <end position="683"/>
    </location>
</feature>
<feature type="compositionally biased region" description="Basic and acidic residues" evidence="7">
    <location>
        <begin position="515"/>
        <end position="530"/>
    </location>
</feature>
<dbReference type="GO" id="GO:0005874">
    <property type="term" value="C:microtubule"/>
    <property type="evidence" value="ECO:0007669"/>
    <property type="project" value="UniProtKB-KW"/>
</dbReference>
<comment type="subcellular location">
    <subcellularLocation>
        <location evidence="1">Cytoplasm</location>
        <location evidence="1">Cytoskeleton</location>
    </subcellularLocation>
</comment>
<sequence>MALAIGFGREGRAQLQGFIDELGLEGNLWRPSPGFCGGDETNQGGRIIESTIRLKLFAWGFREGREIETPTPELIDLEAKWVSEPFDLNSGGLTSPRECASPPLLPRHADRFRPFSLFRASDRTVQISILEMESGDGVEVELNKGTMEEAAEANGSTSLINKENAVTENGTHAVHADSGSEDTSKVVLDSSVDRDEGPTFATENKVTDSSKGGGSDRFKKIQKNSGRLNGSIIKPQKKRNVLSQSFSFSSKGSLAINLHKSTTSLKQSKVASSITNGDPAANHSAFTTAPSAQKTRSVNTGLVEATSNGSPVEDAHANDGKTKTLSCTLPAKEDDDAHSAASSSTPRARKNTGNGFNFKLDERAEKRKEFFMKLEEKNHAKELEKTNLQAKSKENQEAEIRRLRKSLTFKATPMPSFYQEPGPPKVELKKIPPTRARSPKLGRGKQSVAAASNPSEAGDSCQSPCVTASSTKMNDGAANSKRNAMASKNTKQKSLSKLPSQKSKTTKLDAQSLEPKVHQVKTENGDDRTTEVSAETGVEAVPASPEDVVKEDQTIANFPEANIAPQQVPVQAWQEGFSEEEEASSNAGDVVEGLRVRDGGQAVVVDIGGVLGAKGSRACDGRRVVMDTGGALRGRGRCRRDTGGAETSLDIGENADGTWWSRGFTDEEGFARESERHEERFTS</sequence>
<feature type="domain" description="TPX2 C-terminal" evidence="8">
    <location>
        <begin position="356"/>
        <end position="431"/>
    </location>
</feature>
<evidence type="ECO:0000256" key="2">
    <source>
        <dbReference type="ARBA" id="ARBA00005885"/>
    </source>
</evidence>
<dbReference type="GO" id="GO:0000226">
    <property type="term" value="P:microtubule cytoskeleton organization"/>
    <property type="evidence" value="ECO:0007669"/>
    <property type="project" value="InterPro"/>
</dbReference>
<feature type="region of interest" description="Disordered" evidence="7">
    <location>
        <begin position="273"/>
        <end position="360"/>
    </location>
</feature>
<dbReference type="PANTHER" id="PTHR46372:SF26">
    <property type="entry name" value="(WILD MALAYSIAN BANANA) HYPOTHETICAL PROTEIN"/>
    <property type="match status" value="1"/>
</dbReference>
<dbReference type="Proteomes" id="UP001055439">
    <property type="component" value="Chromosome 8"/>
</dbReference>
<keyword evidence="6" id="KW-0175">Coiled coil</keyword>
<dbReference type="InterPro" id="IPR044806">
    <property type="entry name" value="WVD2/WDL1-4"/>
</dbReference>
<feature type="compositionally biased region" description="Basic and acidic residues" evidence="7">
    <location>
        <begin position="313"/>
        <end position="322"/>
    </location>
</feature>
<dbReference type="GO" id="GO:0008017">
    <property type="term" value="F:microtubule binding"/>
    <property type="evidence" value="ECO:0007669"/>
    <property type="project" value="InterPro"/>
</dbReference>
<feature type="compositionally biased region" description="Polar residues" evidence="7">
    <location>
        <begin position="284"/>
        <end position="310"/>
    </location>
</feature>
<evidence type="ECO:0000256" key="7">
    <source>
        <dbReference type="SAM" id="MobiDB-lite"/>
    </source>
</evidence>
<feature type="compositionally biased region" description="Polar residues" evidence="7">
    <location>
        <begin position="449"/>
        <end position="473"/>
    </location>
</feature>
<evidence type="ECO:0000256" key="5">
    <source>
        <dbReference type="ARBA" id="ARBA00023212"/>
    </source>
</evidence>
<feature type="compositionally biased region" description="Low complexity" evidence="7">
    <location>
        <begin position="492"/>
        <end position="503"/>
    </location>
</feature>
<keyword evidence="5" id="KW-0206">Cytoskeleton</keyword>
<evidence type="ECO:0000313" key="9">
    <source>
        <dbReference type="EMBL" id="URE26174.1"/>
    </source>
</evidence>
<evidence type="ECO:0000256" key="1">
    <source>
        <dbReference type="ARBA" id="ARBA00004245"/>
    </source>
</evidence>
<comment type="similarity">
    <text evidence="2">Belongs to the TPX2 family.</text>
</comment>
<feature type="coiled-coil region" evidence="6">
    <location>
        <begin position="371"/>
        <end position="401"/>
    </location>
</feature>
<feature type="region of interest" description="Disordered" evidence="7">
    <location>
        <begin position="411"/>
        <end position="548"/>
    </location>
</feature>
<gene>
    <name evidence="9" type="ORF">MUK42_16931</name>
</gene>
<dbReference type="OrthoDB" id="1939285at2759"/>
<dbReference type="EMBL" id="CP097510">
    <property type="protein sequence ID" value="URE26174.1"/>
    <property type="molecule type" value="Genomic_DNA"/>
</dbReference>
<evidence type="ECO:0000256" key="6">
    <source>
        <dbReference type="SAM" id="Coils"/>
    </source>
</evidence>
<keyword evidence="9" id="KW-0675">Receptor</keyword>
<organism evidence="9 10">
    <name type="scientific">Musa troglodytarum</name>
    <name type="common">fe'i banana</name>
    <dbReference type="NCBI Taxonomy" id="320322"/>
    <lineage>
        <taxon>Eukaryota</taxon>
        <taxon>Viridiplantae</taxon>
        <taxon>Streptophyta</taxon>
        <taxon>Embryophyta</taxon>
        <taxon>Tracheophyta</taxon>
        <taxon>Spermatophyta</taxon>
        <taxon>Magnoliopsida</taxon>
        <taxon>Liliopsida</taxon>
        <taxon>Zingiberales</taxon>
        <taxon>Musaceae</taxon>
        <taxon>Musa</taxon>
    </lineage>
</organism>
<feature type="compositionally biased region" description="Polar residues" evidence="7">
    <location>
        <begin position="201"/>
        <end position="210"/>
    </location>
</feature>
<accession>A0A9E7H2A8</accession>
<keyword evidence="4" id="KW-0493">Microtubule</keyword>
<protein>
    <submittedName>
        <fullName evidence="9">Lymphoid organ expressed yellow head virus receptor protein</fullName>
    </submittedName>
</protein>
<reference evidence="9" key="1">
    <citation type="submission" date="2022-05" db="EMBL/GenBank/DDBJ databases">
        <title>The Musa troglodytarum L. genome provides insights into the mechanism of non-climacteric behaviour and enrichment of carotenoids.</title>
        <authorList>
            <person name="Wang J."/>
        </authorList>
    </citation>
    <scope>NUCLEOTIDE SEQUENCE</scope>
    <source>
        <tissue evidence="9">Leaf</tissue>
    </source>
</reference>